<feature type="chain" id="PRO_5046949610" evidence="2">
    <location>
        <begin position="21"/>
        <end position="180"/>
    </location>
</feature>
<gene>
    <name evidence="4" type="ORF">ACFPN2_08780</name>
</gene>
<evidence type="ECO:0000313" key="5">
    <source>
        <dbReference type="Proteomes" id="UP001595904"/>
    </source>
</evidence>
<dbReference type="InterPro" id="IPR027385">
    <property type="entry name" value="Beta-barrel_OMP"/>
</dbReference>
<dbReference type="Proteomes" id="UP001595904">
    <property type="component" value="Unassembled WGS sequence"/>
</dbReference>
<sequence>MQKQLATGIALAFACLPAMAEPDIGFYSGVGVGQITLKDSFDGVGIKATGTGFKIFGGYRFNEYGSLELAYAAGKPDDRISGVTVESDATAIQGSALLQIPITVRFEGYVRAGFVAWDTENSIRAGNFAFIEKNDGTDFALGIGGAWHVTPRFGLRAEIEGAELDGTDSRSLSLSGLFHF</sequence>
<evidence type="ECO:0000256" key="2">
    <source>
        <dbReference type="SAM" id="SignalP"/>
    </source>
</evidence>
<dbReference type="InterPro" id="IPR011250">
    <property type="entry name" value="OMP/PagP_B-barrel"/>
</dbReference>
<comment type="caution">
    <text evidence="4">The sequence shown here is derived from an EMBL/GenBank/DDBJ whole genome shotgun (WGS) entry which is preliminary data.</text>
</comment>
<dbReference type="PROSITE" id="PS51257">
    <property type="entry name" value="PROKAR_LIPOPROTEIN"/>
    <property type="match status" value="1"/>
</dbReference>
<dbReference type="Gene3D" id="2.40.160.20">
    <property type="match status" value="1"/>
</dbReference>
<name>A0ABV8SNV9_9GAMM</name>
<protein>
    <submittedName>
        <fullName evidence="4">Porin family protein</fullName>
    </submittedName>
</protein>
<feature type="domain" description="Outer membrane protein beta-barrel" evidence="3">
    <location>
        <begin position="9"/>
        <end position="175"/>
    </location>
</feature>
<dbReference type="RefSeq" id="WP_380596234.1">
    <property type="nucleotide sequence ID" value="NZ_JBHSDU010000003.1"/>
</dbReference>
<accession>A0ABV8SNV9</accession>
<proteinExistence type="predicted"/>
<evidence type="ECO:0000313" key="4">
    <source>
        <dbReference type="EMBL" id="MFC4309172.1"/>
    </source>
</evidence>
<keyword evidence="5" id="KW-1185">Reference proteome</keyword>
<feature type="signal peptide" evidence="2">
    <location>
        <begin position="1"/>
        <end position="20"/>
    </location>
</feature>
<keyword evidence="1 2" id="KW-0732">Signal</keyword>
<reference evidence="5" key="1">
    <citation type="journal article" date="2019" name="Int. J. Syst. Evol. Microbiol.">
        <title>The Global Catalogue of Microorganisms (GCM) 10K type strain sequencing project: providing services to taxonomists for standard genome sequencing and annotation.</title>
        <authorList>
            <consortium name="The Broad Institute Genomics Platform"/>
            <consortium name="The Broad Institute Genome Sequencing Center for Infectious Disease"/>
            <person name="Wu L."/>
            <person name="Ma J."/>
        </authorList>
    </citation>
    <scope>NUCLEOTIDE SEQUENCE [LARGE SCALE GENOMIC DNA]</scope>
    <source>
        <strain evidence="5">CGMCC 1.10759</strain>
    </source>
</reference>
<dbReference type="Pfam" id="PF13505">
    <property type="entry name" value="OMP_b-brl"/>
    <property type="match status" value="1"/>
</dbReference>
<evidence type="ECO:0000259" key="3">
    <source>
        <dbReference type="Pfam" id="PF13505"/>
    </source>
</evidence>
<dbReference type="EMBL" id="JBHSDU010000003">
    <property type="protein sequence ID" value="MFC4309172.1"/>
    <property type="molecule type" value="Genomic_DNA"/>
</dbReference>
<dbReference type="SUPFAM" id="SSF56925">
    <property type="entry name" value="OMPA-like"/>
    <property type="match status" value="1"/>
</dbReference>
<evidence type="ECO:0000256" key="1">
    <source>
        <dbReference type="ARBA" id="ARBA00022729"/>
    </source>
</evidence>
<organism evidence="4 5">
    <name type="scientific">Steroidobacter flavus</name>
    <dbReference type="NCBI Taxonomy" id="1842136"/>
    <lineage>
        <taxon>Bacteria</taxon>
        <taxon>Pseudomonadati</taxon>
        <taxon>Pseudomonadota</taxon>
        <taxon>Gammaproteobacteria</taxon>
        <taxon>Steroidobacterales</taxon>
        <taxon>Steroidobacteraceae</taxon>
        <taxon>Steroidobacter</taxon>
    </lineage>
</organism>